<keyword evidence="2" id="KW-1185">Reference proteome</keyword>
<evidence type="ECO:0000313" key="1">
    <source>
        <dbReference type="EMBL" id="PON63961.1"/>
    </source>
</evidence>
<gene>
    <name evidence="1" type="ORF">PanWU01x14_127280</name>
</gene>
<reference evidence="2" key="1">
    <citation type="submission" date="2016-06" db="EMBL/GenBank/DDBJ databases">
        <title>Parallel loss of symbiosis genes in relatives of nitrogen-fixing non-legume Parasponia.</title>
        <authorList>
            <person name="Van Velzen R."/>
            <person name="Holmer R."/>
            <person name="Bu F."/>
            <person name="Rutten L."/>
            <person name="Van Zeijl A."/>
            <person name="Liu W."/>
            <person name="Santuari L."/>
            <person name="Cao Q."/>
            <person name="Sharma T."/>
            <person name="Shen D."/>
            <person name="Roswanjaya Y."/>
            <person name="Wardhani T."/>
            <person name="Kalhor M.S."/>
            <person name="Jansen J."/>
            <person name="Van den Hoogen J."/>
            <person name="Gungor B."/>
            <person name="Hartog M."/>
            <person name="Hontelez J."/>
            <person name="Verver J."/>
            <person name="Yang W.-C."/>
            <person name="Schijlen E."/>
            <person name="Repin R."/>
            <person name="Schilthuizen M."/>
            <person name="Schranz E."/>
            <person name="Heidstra R."/>
            <person name="Miyata K."/>
            <person name="Fedorova E."/>
            <person name="Kohlen W."/>
            <person name="Bisseling T."/>
            <person name="Smit S."/>
            <person name="Geurts R."/>
        </authorList>
    </citation>
    <scope>NUCLEOTIDE SEQUENCE [LARGE SCALE GENOMIC DNA]</scope>
    <source>
        <strain evidence="2">cv. WU1-14</strain>
    </source>
</reference>
<dbReference type="Proteomes" id="UP000237105">
    <property type="component" value="Unassembled WGS sequence"/>
</dbReference>
<comment type="caution">
    <text evidence="1">The sequence shown here is derived from an EMBL/GenBank/DDBJ whole genome shotgun (WGS) entry which is preliminary data.</text>
</comment>
<evidence type="ECO:0000313" key="2">
    <source>
        <dbReference type="Proteomes" id="UP000237105"/>
    </source>
</evidence>
<organism evidence="1 2">
    <name type="scientific">Parasponia andersonii</name>
    <name type="common">Sponia andersonii</name>
    <dbReference type="NCBI Taxonomy" id="3476"/>
    <lineage>
        <taxon>Eukaryota</taxon>
        <taxon>Viridiplantae</taxon>
        <taxon>Streptophyta</taxon>
        <taxon>Embryophyta</taxon>
        <taxon>Tracheophyta</taxon>
        <taxon>Spermatophyta</taxon>
        <taxon>Magnoliopsida</taxon>
        <taxon>eudicotyledons</taxon>
        <taxon>Gunneridae</taxon>
        <taxon>Pentapetalae</taxon>
        <taxon>rosids</taxon>
        <taxon>fabids</taxon>
        <taxon>Rosales</taxon>
        <taxon>Cannabaceae</taxon>
        <taxon>Parasponia</taxon>
    </lineage>
</organism>
<accession>A0A2P5CSG6</accession>
<sequence>MWENPCPIDFHSRVGRDDCKLPLIVSEKGSIGPAEAGFNSENLTAPKSRSGSSDSVWLSMRKAMSTVNVVM</sequence>
<name>A0A2P5CSG6_PARAD</name>
<protein>
    <submittedName>
        <fullName evidence="1">Uncharacterized protein</fullName>
    </submittedName>
</protein>
<dbReference type="OrthoDB" id="10269825at2759"/>
<dbReference type="AlphaFoldDB" id="A0A2P5CSG6"/>
<proteinExistence type="predicted"/>
<dbReference type="EMBL" id="JXTB01000099">
    <property type="protein sequence ID" value="PON63961.1"/>
    <property type="molecule type" value="Genomic_DNA"/>
</dbReference>